<dbReference type="EMBL" id="BOQL01000003">
    <property type="protein sequence ID" value="GIM63150.1"/>
    <property type="molecule type" value="Genomic_DNA"/>
</dbReference>
<accession>A0A919VIN5</accession>
<protein>
    <submittedName>
        <fullName evidence="2">Uncharacterized protein</fullName>
    </submittedName>
</protein>
<sequence>MRVRAARRAGREDARRRGLRGGAGGCPYGFCQAARVNPHPALGELRDYLSAGRVYTRGEQVWLPTWAAEAAEGSFTR</sequence>
<organism evidence="2 3">
    <name type="scientific">Actinoplanes auranticolor</name>
    <dbReference type="NCBI Taxonomy" id="47988"/>
    <lineage>
        <taxon>Bacteria</taxon>
        <taxon>Bacillati</taxon>
        <taxon>Actinomycetota</taxon>
        <taxon>Actinomycetes</taxon>
        <taxon>Micromonosporales</taxon>
        <taxon>Micromonosporaceae</taxon>
        <taxon>Actinoplanes</taxon>
    </lineage>
</organism>
<evidence type="ECO:0000313" key="3">
    <source>
        <dbReference type="Proteomes" id="UP000681340"/>
    </source>
</evidence>
<gene>
    <name evidence="2" type="ORF">Aau02nite_02160</name>
</gene>
<reference evidence="2" key="1">
    <citation type="submission" date="2021-03" db="EMBL/GenBank/DDBJ databases">
        <title>Whole genome shotgun sequence of Actinoplanes auranticolor NBRC 12245.</title>
        <authorList>
            <person name="Komaki H."/>
            <person name="Tamura T."/>
        </authorList>
    </citation>
    <scope>NUCLEOTIDE SEQUENCE</scope>
    <source>
        <strain evidence="2">NBRC 12245</strain>
    </source>
</reference>
<evidence type="ECO:0000256" key="1">
    <source>
        <dbReference type="SAM" id="MobiDB-lite"/>
    </source>
</evidence>
<proteinExistence type="predicted"/>
<comment type="caution">
    <text evidence="2">The sequence shown here is derived from an EMBL/GenBank/DDBJ whole genome shotgun (WGS) entry which is preliminary data.</text>
</comment>
<evidence type="ECO:0000313" key="2">
    <source>
        <dbReference type="EMBL" id="GIM63150.1"/>
    </source>
</evidence>
<name>A0A919VIN5_9ACTN</name>
<keyword evidence="3" id="KW-1185">Reference proteome</keyword>
<dbReference type="Proteomes" id="UP000681340">
    <property type="component" value="Unassembled WGS sequence"/>
</dbReference>
<dbReference type="AlphaFoldDB" id="A0A919VIN5"/>
<feature type="region of interest" description="Disordered" evidence="1">
    <location>
        <begin position="1"/>
        <end position="23"/>
    </location>
</feature>